<evidence type="ECO:0000313" key="5">
    <source>
        <dbReference type="Proteomes" id="UP000198824"/>
    </source>
</evidence>
<keyword evidence="1 2" id="KW-0443">Lipid metabolism</keyword>
<dbReference type="Pfam" id="PF01734">
    <property type="entry name" value="Patatin"/>
    <property type="match status" value="1"/>
</dbReference>
<feature type="short sequence motif" description="GXSXG" evidence="2">
    <location>
        <begin position="95"/>
        <end position="99"/>
    </location>
</feature>
<keyword evidence="2" id="KW-0378">Hydrolase</keyword>
<dbReference type="Proteomes" id="UP000198824">
    <property type="component" value="Unassembled WGS sequence"/>
</dbReference>
<feature type="active site" description="Proton acceptor" evidence="2">
    <location>
        <position position="331"/>
    </location>
</feature>
<organism evidence="4 5">
    <name type="scientific">Sphingomonas jatrophae</name>
    <dbReference type="NCBI Taxonomy" id="1166337"/>
    <lineage>
        <taxon>Bacteria</taxon>
        <taxon>Pseudomonadati</taxon>
        <taxon>Pseudomonadota</taxon>
        <taxon>Alphaproteobacteria</taxon>
        <taxon>Sphingomonadales</taxon>
        <taxon>Sphingomonadaceae</taxon>
        <taxon>Sphingomonas</taxon>
    </lineage>
</organism>
<protein>
    <submittedName>
        <fullName evidence="4">Patatin-related protein</fullName>
    </submittedName>
</protein>
<dbReference type="GO" id="GO:0016787">
    <property type="term" value="F:hydrolase activity"/>
    <property type="evidence" value="ECO:0007669"/>
    <property type="project" value="UniProtKB-UniRule"/>
</dbReference>
<evidence type="ECO:0000256" key="2">
    <source>
        <dbReference type="PROSITE-ProRule" id="PRU01161"/>
    </source>
</evidence>
<gene>
    <name evidence="4" type="ORF">SAMN05192580_0802</name>
</gene>
<dbReference type="PROSITE" id="PS51635">
    <property type="entry name" value="PNPLA"/>
    <property type="match status" value="1"/>
</dbReference>
<dbReference type="InterPro" id="IPR019894">
    <property type="entry name" value="Patatin-related_protein"/>
</dbReference>
<evidence type="ECO:0000259" key="3">
    <source>
        <dbReference type="PROSITE" id="PS51635"/>
    </source>
</evidence>
<feature type="domain" description="PNPLA" evidence="3">
    <location>
        <begin position="28"/>
        <end position="344"/>
    </location>
</feature>
<dbReference type="Pfam" id="PF11856">
    <property type="entry name" value="DUF3376"/>
    <property type="match status" value="1"/>
</dbReference>
<name>A0A1I6JSV0_9SPHN</name>
<keyword evidence="2" id="KW-0442">Lipid degradation</keyword>
<dbReference type="Gene3D" id="3.40.1090.10">
    <property type="entry name" value="Cytosolic phospholipase A2 catalytic domain"/>
    <property type="match status" value="2"/>
</dbReference>
<dbReference type="EMBL" id="FOZG01000001">
    <property type="protein sequence ID" value="SFR82032.1"/>
    <property type="molecule type" value="Genomic_DNA"/>
</dbReference>
<keyword evidence="5" id="KW-1185">Reference proteome</keyword>
<dbReference type="InterPro" id="IPR016035">
    <property type="entry name" value="Acyl_Trfase/lysoPLipase"/>
</dbReference>
<sequence length="778" mass="82963">MSGRAALRLDGARGTAARVREKELRLALVCYGGISLAVYMHGVTKEVWRLVRASRAFHAGEAAGDGSEAIYRALLEAVEQAGDTRLRVLADIIAGASAGGINGVFLAQAIATGQSLEPLTQLWLETADVERLLTAPATGIKSATKLLARPLARWAAARSETIEADVDPAVQEEVRAKLARFMSATWFQPPFDGTGFTALLLDAFEAMAAAPAGKPLIPPGQPLDLFVTVTDFQGHPERLRLHSPPEVVETEHRLVIGFSGRAGELGHMAELTFAARATASFPGAFPPFTVAELDGVLGTRGREWPSRTAFLARALPRQAAAGAAERAVLIDGSVLANAPFRPAIEALRNRPAHREVERRFVYIDPKPGQRSVRLNEGGDAAPGYFQTIFGALSDIPREQPIRDALEAIETRNQRIARTRATVAAIRPQVEAAVADALGGTFFLDSPTPGRLASWRLKANAAAARAAGFAYAGYGQLKLAGVIEDAAALLAALGGRAGRPAERIAEALWTHLSADGLAERLATGASDAQAIAFFRAHDLGFRIRRLRALARRVDELDAPTSDDAAMEAVRVAIFASLGRYLEREGRDWFDADCAAAAGRVLSDPGAALEAVAAQRDLKPIDDAADAALAMALSGLDRAERRMLLLAYLGFPFEDIATLPLLAGVGRDEFNPVQVDRISPDDAATIRSGGAEATLKGIKFNSFGAFFARAYRENDYLWGRLHGAERLIDIVVSALPRGVRLPPGKVAALKQAAFRAVLAEERERLGAVPDLIAALEGEVG</sequence>
<dbReference type="SUPFAM" id="SSF52151">
    <property type="entry name" value="FabD/lysophospholipase-like"/>
    <property type="match status" value="1"/>
</dbReference>
<dbReference type="InterPro" id="IPR024282">
    <property type="entry name" value="DUF3376"/>
</dbReference>
<feature type="active site" description="Nucleophile" evidence="2">
    <location>
        <position position="97"/>
    </location>
</feature>
<dbReference type="NCBIfam" id="TIGR03607">
    <property type="entry name" value="patatin-like protein"/>
    <property type="match status" value="1"/>
</dbReference>
<comment type="caution">
    <text evidence="2">Lacks conserved residue(s) required for the propagation of feature annotation.</text>
</comment>
<evidence type="ECO:0000313" key="4">
    <source>
        <dbReference type="EMBL" id="SFR82032.1"/>
    </source>
</evidence>
<reference evidence="4 5" key="1">
    <citation type="submission" date="2016-10" db="EMBL/GenBank/DDBJ databases">
        <authorList>
            <person name="de Groot N.N."/>
        </authorList>
    </citation>
    <scope>NUCLEOTIDE SEQUENCE [LARGE SCALE GENOMIC DNA]</scope>
    <source>
        <strain evidence="4 5">S5-249</strain>
    </source>
</reference>
<dbReference type="GO" id="GO:0016042">
    <property type="term" value="P:lipid catabolic process"/>
    <property type="evidence" value="ECO:0007669"/>
    <property type="project" value="UniProtKB-UniRule"/>
</dbReference>
<proteinExistence type="predicted"/>
<dbReference type="AlphaFoldDB" id="A0A1I6JSV0"/>
<dbReference type="STRING" id="1166337.SAMN05192580_0802"/>
<dbReference type="InterPro" id="IPR002641">
    <property type="entry name" value="PNPLA_dom"/>
</dbReference>
<evidence type="ECO:0000256" key="1">
    <source>
        <dbReference type="ARBA" id="ARBA00023098"/>
    </source>
</evidence>
<accession>A0A1I6JSV0</accession>